<gene>
    <name evidence="8" type="ORF">SAMN04488105_108174</name>
</gene>
<proteinExistence type="inferred from homology"/>
<dbReference type="InterPro" id="IPR051260">
    <property type="entry name" value="Diverse_substr_monoxygenases"/>
</dbReference>
<evidence type="ECO:0000259" key="7">
    <source>
        <dbReference type="Pfam" id="PF00296"/>
    </source>
</evidence>
<dbReference type="PANTHER" id="PTHR30011:SF16">
    <property type="entry name" value="C2H2 FINGER DOMAIN TRANSCRIPTION FACTOR (EUROFUNG)-RELATED"/>
    <property type="match status" value="1"/>
</dbReference>
<dbReference type="AlphaFoldDB" id="A0A1G7G756"/>
<keyword evidence="1 6" id="KW-0285">Flavoprotein</keyword>
<dbReference type="CDD" id="cd01095">
    <property type="entry name" value="Nitrilotriacetate_monoxgenase"/>
    <property type="match status" value="1"/>
</dbReference>
<dbReference type="NCBIfam" id="TIGR03860">
    <property type="entry name" value="FMN_nitrolo"/>
    <property type="match status" value="1"/>
</dbReference>
<reference evidence="9" key="1">
    <citation type="submission" date="2016-10" db="EMBL/GenBank/DDBJ databases">
        <authorList>
            <person name="Varghese N."/>
            <person name="Submissions S."/>
        </authorList>
    </citation>
    <scope>NUCLEOTIDE SEQUENCE [LARGE SCALE GENOMIC DNA]</scope>
    <source>
        <strain evidence="9">DSM 10146</strain>
    </source>
</reference>
<name>A0A1G7G756_9RHOB</name>
<dbReference type="GO" id="GO:0004497">
    <property type="term" value="F:monooxygenase activity"/>
    <property type="evidence" value="ECO:0007669"/>
    <property type="project" value="UniProtKB-KW"/>
</dbReference>
<dbReference type="PANTHER" id="PTHR30011">
    <property type="entry name" value="ALKANESULFONATE MONOOXYGENASE-RELATED"/>
    <property type="match status" value="1"/>
</dbReference>
<feature type="binding site" evidence="6">
    <location>
        <position position="142"/>
    </location>
    <ligand>
        <name>FMN</name>
        <dbReference type="ChEBI" id="CHEBI:58210"/>
    </ligand>
</feature>
<evidence type="ECO:0000313" key="8">
    <source>
        <dbReference type="EMBL" id="SDE83966.1"/>
    </source>
</evidence>
<dbReference type="InterPro" id="IPR036661">
    <property type="entry name" value="Luciferase-like_sf"/>
</dbReference>
<feature type="binding site" evidence="6">
    <location>
        <position position="146"/>
    </location>
    <ligand>
        <name>FMN</name>
        <dbReference type="ChEBI" id="CHEBI:58210"/>
    </ligand>
</feature>
<evidence type="ECO:0000256" key="1">
    <source>
        <dbReference type="ARBA" id="ARBA00022630"/>
    </source>
</evidence>
<keyword evidence="2 6" id="KW-0288">FMN</keyword>
<dbReference type="Proteomes" id="UP000198994">
    <property type="component" value="Unassembled WGS sequence"/>
</dbReference>
<evidence type="ECO:0000313" key="9">
    <source>
        <dbReference type="Proteomes" id="UP000198994"/>
    </source>
</evidence>
<feature type="binding site" evidence="6">
    <location>
        <position position="92"/>
    </location>
    <ligand>
        <name>FMN</name>
        <dbReference type="ChEBI" id="CHEBI:58210"/>
    </ligand>
</feature>
<keyword evidence="3" id="KW-0560">Oxidoreductase</keyword>
<keyword evidence="9" id="KW-1185">Reference proteome</keyword>
<dbReference type="OrthoDB" id="9779442at2"/>
<accession>A0A1G7G756</accession>
<feature type="domain" description="Luciferase-like" evidence="7">
    <location>
        <begin position="31"/>
        <end position="305"/>
    </location>
</feature>
<evidence type="ECO:0000256" key="5">
    <source>
        <dbReference type="ARBA" id="ARBA00033748"/>
    </source>
</evidence>
<dbReference type="SUPFAM" id="SSF51679">
    <property type="entry name" value="Bacterial luciferase-like"/>
    <property type="match status" value="1"/>
</dbReference>
<dbReference type="STRING" id="282683.SAMN04488105_108174"/>
<dbReference type="EMBL" id="FNAV01000008">
    <property type="protein sequence ID" value="SDE83966.1"/>
    <property type="molecule type" value="Genomic_DNA"/>
</dbReference>
<evidence type="ECO:0000256" key="2">
    <source>
        <dbReference type="ARBA" id="ARBA00022643"/>
    </source>
</evidence>
<protein>
    <submittedName>
        <fullName evidence="8">FMN-dependent oxidoreductase, nitrilotriacetate monooxygenase family</fullName>
    </submittedName>
</protein>
<dbReference type="RefSeq" id="WP_008887658.1">
    <property type="nucleotide sequence ID" value="NZ_FNAV01000008.1"/>
</dbReference>
<dbReference type="Pfam" id="PF00296">
    <property type="entry name" value="Bac_luciferase"/>
    <property type="match status" value="1"/>
</dbReference>
<keyword evidence="4 8" id="KW-0503">Monooxygenase</keyword>
<evidence type="ECO:0000256" key="6">
    <source>
        <dbReference type="PIRSR" id="PIRSR000337-1"/>
    </source>
</evidence>
<feature type="binding site" evidence="6">
    <location>
        <position position="55"/>
    </location>
    <ligand>
        <name>FMN</name>
        <dbReference type="ChEBI" id="CHEBI:58210"/>
    </ligand>
</feature>
<organism evidence="8 9">
    <name type="scientific">Salipiger thiooxidans</name>
    <dbReference type="NCBI Taxonomy" id="282683"/>
    <lineage>
        <taxon>Bacteria</taxon>
        <taxon>Pseudomonadati</taxon>
        <taxon>Pseudomonadota</taxon>
        <taxon>Alphaproteobacteria</taxon>
        <taxon>Rhodobacterales</taxon>
        <taxon>Roseobacteraceae</taxon>
        <taxon>Salipiger</taxon>
    </lineage>
</organism>
<dbReference type="PIRSF" id="PIRSF000337">
    <property type="entry name" value="NTA_MOA"/>
    <property type="match status" value="1"/>
</dbReference>
<evidence type="ECO:0000256" key="4">
    <source>
        <dbReference type="ARBA" id="ARBA00023033"/>
    </source>
</evidence>
<dbReference type="Gene3D" id="3.20.20.30">
    <property type="entry name" value="Luciferase-like domain"/>
    <property type="match status" value="1"/>
</dbReference>
<dbReference type="InterPro" id="IPR011251">
    <property type="entry name" value="Luciferase-like_dom"/>
</dbReference>
<dbReference type="GO" id="GO:0016705">
    <property type="term" value="F:oxidoreductase activity, acting on paired donors, with incorporation or reduction of molecular oxygen"/>
    <property type="evidence" value="ECO:0007669"/>
    <property type="project" value="InterPro"/>
</dbReference>
<feature type="binding site" evidence="6">
    <location>
        <position position="217"/>
    </location>
    <ligand>
        <name>FMN</name>
        <dbReference type="ChEBI" id="CHEBI:58210"/>
    </ligand>
</feature>
<sequence length="441" mass="48023">MTRMMHLGTIVGAAGHHVAGWRMPDAEFGSQNLELITRIVKTWEDAKFDLIFFADAVNTGLDAHPTHMLRLEPLTLLGALCMTTSKIGLVATVSTTYSQPYNVARMLASIDHMSKGRGGWNVVTGSSPDAAANFGTDPHPEHASRYARAAEHVEICKGLWDTWEDDAYIADKATGRYVDGDKMHVLNYRGAHLSSSGPLNITRPPQGYPVIMQAGASPTGKTFAAASAEVVFATQQLVDDAVAFAEDLKDRTEAAGRPRDAIRLMLGVSPVIGRTREEAQEKLAELAALVDPVAALRVLSDRIGTDLSAYDLDGPVPDLPPSGMMQGHAVVLQAVAKKHNMTIRQLRDYAAVSSGHRLVFGTAEDIADDLEAWWRAGACDGFIILPPYYMRPQEEFCEQVVPILQERGLFRTEYEGSTLREHLGLERPAHPAAQARSEAMA</sequence>
<dbReference type="InterPro" id="IPR016215">
    <property type="entry name" value="NTA_MOA"/>
</dbReference>
<comment type="similarity">
    <text evidence="5">Belongs to the NtaA/SnaA/DszA monooxygenase family.</text>
</comment>
<evidence type="ECO:0000256" key="3">
    <source>
        <dbReference type="ARBA" id="ARBA00023002"/>
    </source>
</evidence>